<evidence type="ECO:0000313" key="7">
    <source>
        <dbReference type="Proteomes" id="UP000315103"/>
    </source>
</evidence>
<dbReference type="SUPFAM" id="SSF54373">
    <property type="entry name" value="FAD-linked reductases, C-terminal domain"/>
    <property type="match status" value="1"/>
</dbReference>
<evidence type="ECO:0000313" key="6">
    <source>
        <dbReference type="EMBL" id="TVT27408.1"/>
    </source>
</evidence>
<dbReference type="EC" id="1.5.3.2" evidence="6"/>
<proteinExistence type="predicted"/>
<dbReference type="InterPro" id="IPR036188">
    <property type="entry name" value="FAD/NAD-bd_sf"/>
</dbReference>
<dbReference type="PANTHER" id="PTHR10961">
    <property type="entry name" value="PEROXISOMAL SARCOSINE OXIDASE"/>
    <property type="match status" value="1"/>
</dbReference>
<protein>
    <submittedName>
        <fullName evidence="6">N-methyl-L-tryptophan oxidase</fullName>
        <ecNumber evidence="6">1.5.3.2</ecNumber>
    </submittedName>
</protein>
<dbReference type="Pfam" id="PF01266">
    <property type="entry name" value="DAO"/>
    <property type="match status" value="1"/>
</dbReference>
<dbReference type="AlphaFoldDB" id="A0A558AT21"/>
<dbReference type="PANTHER" id="PTHR10961:SF7">
    <property type="entry name" value="FAD DEPENDENT OXIDOREDUCTASE DOMAIN-CONTAINING PROTEIN"/>
    <property type="match status" value="1"/>
</dbReference>
<dbReference type="GO" id="GO:0008115">
    <property type="term" value="F:sarcosine oxidase activity"/>
    <property type="evidence" value="ECO:0007669"/>
    <property type="project" value="TreeGrafter"/>
</dbReference>
<evidence type="ECO:0000256" key="4">
    <source>
        <dbReference type="ARBA" id="ARBA00023002"/>
    </source>
</evidence>
<sequence>MDADVGVIGLGTMGSMASWQLAKENVSVLGFEQFGIGHDRSAAGGETRLFRTAYKEGLSYIPLLKDAYKMWKELENETGNSLFQETSGLIIGNTQLESMKNVLEGIRQFDLEHEVLTMQEARERFPQHSLAPDEIMIVDKQSGYLRPQHAIFSAVQLAENLGAKILSHTPVENISPVKDGVLIRTKNKEYKVRKVLITAGPWSNQFSQEFDNHLEVRRLVNAWFLPKNQELFNEENFPVFTKEKKSNSYYGFPTVDGKMVKIGIFSTNRERILNANLLDKNVGIEELTSLKKIIEKELPELCSDPSRVNAYMECYTEDNNPIIGKTSGQKNVFILTGFSGHGFKMAPTMGKIAKELLLNQNSSFSLDIFSPKRFLSKCNTSQ</sequence>
<dbReference type="OrthoDB" id="9794226at2"/>
<dbReference type="EMBL" id="VMSJ01000004">
    <property type="protein sequence ID" value="TVT27408.1"/>
    <property type="molecule type" value="Genomic_DNA"/>
</dbReference>
<dbReference type="SUPFAM" id="SSF51905">
    <property type="entry name" value="FAD/NAD(P)-binding domain"/>
    <property type="match status" value="1"/>
</dbReference>
<keyword evidence="2" id="KW-0285">Flavoprotein</keyword>
<dbReference type="Gene3D" id="3.50.50.60">
    <property type="entry name" value="FAD/NAD(P)-binding domain"/>
    <property type="match status" value="1"/>
</dbReference>
<comment type="caution">
    <text evidence="6">The sequence shown here is derived from an EMBL/GenBank/DDBJ whole genome shotgun (WGS) entry which is preliminary data.</text>
</comment>
<evidence type="ECO:0000256" key="2">
    <source>
        <dbReference type="ARBA" id="ARBA00022630"/>
    </source>
</evidence>
<evidence type="ECO:0000256" key="1">
    <source>
        <dbReference type="ARBA" id="ARBA00001974"/>
    </source>
</evidence>
<dbReference type="InterPro" id="IPR045170">
    <property type="entry name" value="MTOX"/>
</dbReference>
<accession>A0A558AT21</accession>
<keyword evidence="7" id="KW-1185">Reference proteome</keyword>
<dbReference type="Proteomes" id="UP000315103">
    <property type="component" value="Unassembled WGS sequence"/>
</dbReference>
<feature type="domain" description="FAD dependent oxidoreductase" evidence="5">
    <location>
        <begin position="4"/>
        <end position="355"/>
    </location>
</feature>
<dbReference type="Gene3D" id="3.30.9.10">
    <property type="entry name" value="D-Amino Acid Oxidase, subunit A, domain 2"/>
    <property type="match status" value="1"/>
</dbReference>
<name>A0A558AT21_9STAP</name>
<comment type="cofactor">
    <cofactor evidence="1">
        <name>FAD</name>
        <dbReference type="ChEBI" id="CHEBI:57692"/>
    </cofactor>
</comment>
<dbReference type="InterPro" id="IPR006076">
    <property type="entry name" value="FAD-dep_OxRdtase"/>
</dbReference>
<dbReference type="NCBIfam" id="NF008425">
    <property type="entry name" value="PRK11259.1"/>
    <property type="match status" value="1"/>
</dbReference>
<keyword evidence="4 6" id="KW-0560">Oxidoreductase</keyword>
<reference evidence="6 7" key="1">
    <citation type="submission" date="2019-07" db="EMBL/GenBank/DDBJ databases">
        <title>Salinicoccus cyprini sp. nov., isolated from gastro-intestinal tract of mirror carp, Cyprinus carpio var. specularis, collected from Gobind Sagar Reservoir, Himachal Pradesh, India.</title>
        <authorList>
            <person name="Talwar C."/>
            <person name="Singh A.K."/>
            <person name="Lal R."/>
            <person name="Negi R.K."/>
        </authorList>
    </citation>
    <scope>NUCLEOTIDE SEQUENCE [LARGE SCALE GENOMIC DNA]</scope>
    <source>
        <strain evidence="6 7">CT19</strain>
    </source>
</reference>
<evidence type="ECO:0000256" key="3">
    <source>
        <dbReference type="ARBA" id="ARBA00022827"/>
    </source>
</evidence>
<keyword evidence="3" id="KW-0274">FAD</keyword>
<gene>
    <name evidence="6" type="primary">solA</name>
    <name evidence="6" type="ORF">FO441_10240</name>
</gene>
<organism evidence="6 7">
    <name type="scientific">Salinicoccus cyprini</name>
    <dbReference type="NCBI Taxonomy" id="2493691"/>
    <lineage>
        <taxon>Bacteria</taxon>
        <taxon>Bacillati</taxon>
        <taxon>Bacillota</taxon>
        <taxon>Bacilli</taxon>
        <taxon>Bacillales</taxon>
        <taxon>Staphylococcaceae</taxon>
        <taxon>Salinicoccus</taxon>
    </lineage>
</organism>
<dbReference type="GO" id="GO:0050660">
    <property type="term" value="F:flavin adenine dinucleotide binding"/>
    <property type="evidence" value="ECO:0007669"/>
    <property type="project" value="InterPro"/>
</dbReference>
<dbReference type="RefSeq" id="WP_145289596.1">
    <property type="nucleotide sequence ID" value="NZ_VMSJ01000004.1"/>
</dbReference>
<evidence type="ECO:0000259" key="5">
    <source>
        <dbReference type="Pfam" id="PF01266"/>
    </source>
</evidence>
<dbReference type="GO" id="GO:0050131">
    <property type="term" value="F:N-methyl-L-amino-acid oxidase activity"/>
    <property type="evidence" value="ECO:0007669"/>
    <property type="project" value="UniProtKB-EC"/>
</dbReference>